<gene>
    <name evidence="1" type="ORF">AXK60_02255</name>
</gene>
<name>A0A138AW83_9ACTN</name>
<evidence type="ECO:0000313" key="1">
    <source>
        <dbReference type="EMBL" id="KXP14727.1"/>
    </source>
</evidence>
<comment type="caution">
    <text evidence="1">The sequence shown here is derived from an EMBL/GenBank/DDBJ whole genome shotgun (WGS) entry which is preliminary data.</text>
</comment>
<evidence type="ECO:0008006" key="3">
    <source>
        <dbReference type="Google" id="ProtNLM"/>
    </source>
</evidence>
<organism evidence="1 2">
    <name type="scientific">Tsukamurella pseudospumae</name>
    <dbReference type="NCBI Taxonomy" id="239498"/>
    <lineage>
        <taxon>Bacteria</taxon>
        <taxon>Bacillati</taxon>
        <taxon>Actinomycetota</taxon>
        <taxon>Actinomycetes</taxon>
        <taxon>Mycobacteriales</taxon>
        <taxon>Tsukamurellaceae</taxon>
        <taxon>Tsukamurella</taxon>
    </lineage>
</organism>
<dbReference type="EMBL" id="LSRF01000001">
    <property type="protein sequence ID" value="KXP14727.1"/>
    <property type="molecule type" value="Genomic_DNA"/>
</dbReference>
<accession>A0A138AW83</accession>
<protein>
    <recommendedName>
        <fullName evidence="3">AbiEi antitoxin C-terminal domain-containing protein</fullName>
    </recommendedName>
</protein>
<evidence type="ECO:0000313" key="2">
    <source>
        <dbReference type="Proteomes" id="UP000070258"/>
    </source>
</evidence>
<sequence>MESDGVGAPRFGGITMTDGESVLRKHRLELLATGGTDRKIRKWLDDQQMTRVWRGSYHQGKRLEPWVELALSARAAAERSDAGLVLSHAAAAALLGMEVLTRDWKTVDFTRDGRRGGGVDGKRRVHIRRLDPADATVVEGIAVTTTARTALDLALAGDFEQAICALDAALRMGVTLDEIHAAMDRLGRRRGIAMLRAALPEADGRSESVGESRSRALMLTWPEIPRPDLQREFFTPAGALEARVDFLFGGIVVGEFDGESKEKKGFDAAARLKRDTELMDRGLWPTHWRWKDCKEPDRLRTKLRDALRPHGLLLDSSSRGKCSLNSGLQPDAR</sequence>
<proteinExistence type="predicted"/>
<dbReference type="STRING" id="239498.AXK60_02255"/>
<dbReference type="AlphaFoldDB" id="A0A138AW83"/>
<reference evidence="2" key="1">
    <citation type="submission" date="2016-02" db="EMBL/GenBank/DDBJ databases">
        <authorList>
            <person name="Wen L."/>
            <person name="He K."/>
            <person name="Yang H."/>
        </authorList>
    </citation>
    <scope>NUCLEOTIDE SEQUENCE [LARGE SCALE GENOMIC DNA]</scope>
    <source>
        <strain evidence="2">JCM 15929</strain>
    </source>
</reference>
<dbReference type="Proteomes" id="UP000070258">
    <property type="component" value="Unassembled WGS sequence"/>
</dbReference>